<organism evidence="3 4">
    <name type="scientific">Candidatus Thalassarchaeum betae</name>
    <dbReference type="NCBI Taxonomy" id="2599289"/>
    <lineage>
        <taxon>Archaea</taxon>
        <taxon>Methanobacteriati</taxon>
        <taxon>Thermoplasmatota</taxon>
        <taxon>Candidatus Poseidoniia</taxon>
        <taxon>Candidatus Poseidoniales</taxon>
        <taxon>Candidatus Thalassarchaeaceae</taxon>
        <taxon>Candidatus Thalassarchaeum</taxon>
    </lineage>
</organism>
<proteinExistence type="predicted"/>
<feature type="compositionally biased region" description="Low complexity" evidence="1">
    <location>
        <begin position="11"/>
        <end position="21"/>
    </location>
</feature>
<feature type="transmembrane region" description="Helical" evidence="2">
    <location>
        <begin position="131"/>
        <end position="152"/>
    </location>
</feature>
<comment type="caution">
    <text evidence="3">The sequence shown here is derived from an EMBL/GenBank/DDBJ whole genome shotgun (WGS) entry which is preliminary data.</text>
</comment>
<evidence type="ECO:0000313" key="3">
    <source>
        <dbReference type="EMBL" id="PXF21173.1"/>
    </source>
</evidence>
<accession>A0A2V3HQ11</accession>
<keyword evidence="2" id="KW-0812">Transmembrane</keyword>
<reference evidence="3 4" key="1">
    <citation type="journal article" date="2015" name="Nat. Commun.">
        <title>Genomic and transcriptomic evidence for scavenging of diverse organic compounds by widespread deep-sea archaea.</title>
        <authorList>
            <person name="Li M."/>
            <person name="Baker B.J."/>
            <person name="Anantharaman K."/>
            <person name="Jain S."/>
            <person name="Breier J.A."/>
            <person name="Dick G.J."/>
        </authorList>
    </citation>
    <scope>NUCLEOTIDE SEQUENCE [LARGE SCALE GENOMIC DNA]</scope>
    <source>
        <strain evidence="3">Cayman_51_deep</strain>
    </source>
</reference>
<feature type="region of interest" description="Disordered" evidence="1">
    <location>
        <begin position="1"/>
        <end position="21"/>
    </location>
</feature>
<keyword evidence="2" id="KW-1133">Transmembrane helix</keyword>
<evidence type="ECO:0000313" key="4">
    <source>
        <dbReference type="Proteomes" id="UP000248161"/>
    </source>
</evidence>
<protein>
    <submittedName>
        <fullName evidence="3">Uncharacterized protein</fullName>
    </submittedName>
</protein>
<dbReference type="Proteomes" id="UP000248161">
    <property type="component" value="Unassembled WGS sequence"/>
</dbReference>
<dbReference type="AlphaFoldDB" id="A0A2V3HQ11"/>
<name>A0A2V3HQ11_9ARCH</name>
<feature type="transmembrane region" description="Helical" evidence="2">
    <location>
        <begin position="99"/>
        <end position="119"/>
    </location>
</feature>
<feature type="transmembrane region" description="Helical" evidence="2">
    <location>
        <begin position="61"/>
        <end position="79"/>
    </location>
</feature>
<dbReference type="EMBL" id="PSPG01000011">
    <property type="protein sequence ID" value="PXF21173.1"/>
    <property type="molecule type" value="Genomic_DNA"/>
</dbReference>
<evidence type="ECO:0000256" key="1">
    <source>
        <dbReference type="SAM" id="MobiDB-lite"/>
    </source>
</evidence>
<sequence>MVLGGGRLDDGAPAAEPAAEAAEIDDAPTAYNLELMESIIQRLQPNDRHQIRDMISERARMSGALGMACVLFWWVSVQMGGDSLGDADIPASLIGKFDFHQLSLLVPALVVVATIMTSIGREKGQASTSNVGGILAILALFYILEPIGMMTLTGNVDAQTVAVASGRLATIAVLIHLATKMMIDSLLLEWVRTTMMNMDIDLFPKQQDSGEESHADEAPPLA</sequence>
<keyword evidence="2" id="KW-0472">Membrane</keyword>
<evidence type="ECO:0000256" key="2">
    <source>
        <dbReference type="SAM" id="Phobius"/>
    </source>
</evidence>
<gene>
    <name evidence="3" type="ORF">CXX69_05315</name>
</gene>